<organism evidence="1 2">
    <name type="scientific">Racocetra persica</name>
    <dbReference type="NCBI Taxonomy" id="160502"/>
    <lineage>
        <taxon>Eukaryota</taxon>
        <taxon>Fungi</taxon>
        <taxon>Fungi incertae sedis</taxon>
        <taxon>Mucoromycota</taxon>
        <taxon>Glomeromycotina</taxon>
        <taxon>Glomeromycetes</taxon>
        <taxon>Diversisporales</taxon>
        <taxon>Gigasporaceae</taxon>
        <taxon>Racocetra</taxon>
    </lineage>
</organism>
<dbReference type="Proteomes" id="UP000789920">
    <property type="component" value="Unassembled WGS sequence"/>
</dbReference>
<comment type="caution">
    <text evidence="1">The sequence shown here is derived from an EMBL/GenBank/DDBJ whole genome shotgun (WGS) entry which is preliminary data.</text>
</comment>
<evidence type="ECO:0000313" key="1">
    <source>
        <dbReference type="EMBL" id="CAG8846129.1"/>
    </source>
</evidence>
<sequence length="129" mass="14927">VSQDAKWIRALDRFKCGAKAYLKAYGKPAVIVYDNASRLARETPQILDILQDDAKENADYSKYISLFVTNEETVLMRMQDLTKDESMDFLVNKNGIPLKEADQFYNLLGGRFIYLKRAIQVFKETRSFD</sequence>
<gene>
    <name evidence="1" type="ORF">RPERSI_LOCUS33982</name>
</gene>
<reference evidence="1" key="1">
    <citation type="submission" date="2021-06" db="EMBL/GenBank/DDBJ databases">
        <authorList>
            <person name="Kallberg Y."/>
            <person name="Tangrot J."/>
            <person name="Rosling A."/>
        </authorList>
    </citation>
    <scope>NUCLEOTIDE SEQUENCE</scope>
    <source>
        <strain evidence="1">MA461A</strain>
    </source>
</reference>
<feature type="non-terminal residue" evidence="1">
    <location>
        <position position="1"/>
    </location>
</feature>
<proteinExistence type="predicted"/>
<protein>
    <submittedName>
        <fullName evidence="1">2648_t:CDS:1</fullName>
    </submittedName>
</protein>
<dbReference type="EMBL" id="CAJVQC010149834">
    <property type="protein sequence ID" value="CAG8846129.1"/>
    <property type="molecule type" value="Genomic_DNA"/>
</dbReference>
<feature type="non-terminal residue" evidence="1">
    <location>
        <position position="129"/>
    </location>
</feature>
<evidence type="ECO:0000313" key="2">
    <source>
        <dbReference type="Proteomes" id="UP000789920"/>
    </source>
</evidence>
<accession>A0ACA9SRT9</accession>
<keyword evidence="2" id="KW-1185">Reference proteome</keyword>
<name>A0ACA9SRT9_9GLOM</name>